<dbReference type="InterPro" id="IPR008145">
    <property type="entry name" value="GK/Ca_channel_bsu"/>
</dbReference>
<accession>C6CDK0</accession>
<dbReference type="GO" id="GO:0033863">
    <property type="term" value="F:ribose 1,5-bisphosphate phosphokinase activity"/>
    <property type="evidence" value="ECO:0007669"/>
    <property type="project" value="UniProtKB-UniRule"/>
</dbReference>
<protein>
    <recommendedName>
        <fullName evidence="6">Ribose 1,5-bisphosphate phosphokinase PhnN</fullName>
        <ecNumber evidence="6">2.7.4.23</ecNumber>
    </recommendedName>
    <alternativeName>
        <fullName evidence="6">Ribose 1,5-bisphosphokinase</fullName>
    </alternativeName>
</protein>
<sequence>MARLIWLTGASGAGKDALLEALRRTNPTRLLVAHRYITRSASAGGENHVALSEAEFAYRRERGLFALHWQAHQYHYGIGIEVDAWLSAGLDVVVNGSRACLVLARQRYGRRLLPVGLQVSPDVLAQRLSARGRETAGEIAQRMQRTVPTDDDAVAWIDNDGPLAQTLHRFYQLLEENEWN</sequence>
<dbReference type="STRING" id="579405.Dd703_1315"/>
<evidence type="ECO:0000313" key="9">
    <source>
        <dbReference type="Proteomes" id="UP000002734"/>
    </source>
</evidence>
<comment type="pathway">
    <text evidence="2 6">Metabolic intermediate biosynthesis; 5-phospho-alpha-D-ribose 1-diphosphate biosynthesis; 5-phospho-alpha-D-ribose 1-diphosphate from D-ribose 5-phosphate (route II): step 3/3.</text>
</comment>
<keyword evidence="3 6" id="KW-0808">Transferase</keyword>
<dbReference type="GO" id="GO:0005524">
    <property type="term" value="F:ATP binding"/>
    <property type="evidence" value="ECO:0007669"/>
    <property type="project" value="UniProtKB-KW"/>
</dbReference>
<organism evidence="8 9">
    <name type="scientific">Musicola paradisiaca (strain Ech703)</name>
    <name type="common">Dickeya paradisiaca</name>
    <name type="synonym">Dickeya dadantii</name>
    <dbReference type="NCBI Taxonomy" id="579405"/>
    <lineage>
        <taxon>Bacteria</taxon>
        <taxon>Pseudomonadati</taxon>
        <taxon>Pseudomonadota</taxon>
        <taxon>Gammaproteobacteria</taxon>
        <taxon>Enterobacterales</taxon>
        <taxon>Pectobacteriaceae</taxon>
        <taxon>Musicola</taxon>
    </lineage>
</organism>
<dbReference type="eggNOG" id="COG3709">
    <property type="taxonomic scope" value="Bacteria"/>
</dbReference>
<dbReference type="UniPathway" id="UPA00087">
    <property type="reaction ID" value="UER00175"/>
</dbReference>
<dbReference type="GO" id="GO:0006015">
    <property type="term" value="P:5-phosphoribose 1-diphosphate biosynthetic process"/>
    <property type="evidence" value="ECO:0007669"/>
    <property type="project" value="UniProtKB-UniRule"/>
</dbReference>
<feature type="domain" description="Guanylate kinase/L-type calcium channel beta subunit" evidence="7">
    <location>
        <begin position="1"/>
        <end position="178"/>
    </location>
</feature>
<comment type="caution">
    <text evidence="6">Lacks conserved residue(s) required for the propagation of feature annotation.</text>
</comment>
<comment type="catalytic activity">
    <reaction evidence="1 6">
        <text>alpha-D-ribose 1,5-bisphosphate + ATP = 5-phospho-alpha-D-ribose 1-diphosphate + ADP</text>
        <dbReference type="Rhea" id="RHEA:20109"/>
        <dbReference type="ChEBI" id="CHEBI:30616"/>
        <dbReference type="ChEBI" id="CHEBI:58017"/>
        <dbReference type="ChEBI" id="CHEBI:68688"/>
        <dbReference type="ChEBI" id="CHEBI:456216"/>
        <dbReference type="EC" id="2.7.4.23"/>
    </reaction>
</comment>
<dbReference type="NCBIfam" id="TIGR02322">
    <property type="entry name" value="phosphon_PhnN"/>
    <property type="match status" value="1"/>
</dbReference>
<dbReference type="HAMAP" id="MF_00836">
    <property type="entry name" value="PhnN"/>
    <property type="match status" value="1"/>
</dbReference>
<evidence type="ECO:0000313" key="8">
    <source>
        <dbReference type="EMBL" id="ACS85117.1"/>
    </source>
</evidence>
<dbReference type="SUPFAM" id="SSF52540">
    <property type="entry name" value="P-loop containing nucleoside triphosphate hydrolases"/>
    <property type="match status" value="1"/>
</dbReference>
<gene>
    <name evidence="6" type="primary">phnN</name>
    <name evidence="8" type="ordered locus">Dd703_1315</name>
</gene>
<dbReference type="Proteomes" id="UP000002734">
    <property type="component" value="Chromosome"/>
</dbReference>
<comment type="function">
    <text evidence="6">Catalyzes the phosphorylation of ribose 1,5-bisphosphate to 5-phospho-D-ribosyl alpha-1-diphosphate (PRPP).</text>
</comment>
<proteinExistence type="inferred from homology"/>
<evidence type="ECO:0000256" key="3">
    <source>
        <dbReference type="ARBA" id="ARBA00022679"/>
    </source>
</evidence>
<comment type="similarity">
    <text evidence="6">Belongs to the ribose 1,5-bisphosphokinase family.</text>
</comment>
<dbReference type="SMART" id="SM00072">
    <property type="entry name" value="GuKc"/>
    <property type="match status" value="1"/>
</dbReference>
<dbReference type="RefSeq" id="WP_012764934.1">
    <property type="nucleotide sequence ID" value="NC_012880.1"/>
</dbReference>
<dbReference type="GO" id="GO:0019634">
    <property type="term" value="P:organic phosphonate metabolic process"/>
    <property type="evidence" value="ECO:0007669"/>
    <property type="project" value="UniProtKB-UniRule"/>
</dbReference>
<evidence type="ECO:0000256" key="1">
    <source>
        <dbReference type="ARBA" id="ARBA00000373"/>
    </source>
</evidence>
<evidence type="ECO:0000259" key="7">
    <source>
        <dbReference type="SMART" id="SM00072"/>
    </source>
</evidence>
<keyword evidence="4 6" id="KW-0547">Nucleotide-binding</keyword>
<evidence type="ECO:0000256" key="5">
    <source>
        <dbReference type="ARBA" id="ARBA00022840"/>
    </source>
</evidence>
<keyword evidence="5 6" id="KW-0067">ATP-binding</keyword>
<dbReference type="EMBL" id="CP001654">
    <property type="protein sequence ID" value="ACS85117.1"/>
    <property type="molecule type" value="Genomic_DNA"/>
</dbReference>
<dbReference type="NCBIfam" id="NF007485">
    <property type="entry name" value="PRK10078.1"/>
    <property type="match status" value="1"/>
</dbReference>
<dbReference type="Pfam" id="PF13238">
    <property type="entry name" value="AAA_18"/>
    <property type="match status" value="1"/>
</dbReference>
<keyword evidence="9" id="KW-1185">Reference proteome</keyword>
<dbReference type="InterPro" id="IPR012699">
    <property type="entry name" value="PhnN"/>
</dbReference>
<evidence type="ECO:0000256" key="4">
    <source>
        <dbReference type="ARBA" id="ARBA00022741"/>
    </source>
</evidence>
<evidence type="ECO:0000256" key="2">
    <source>
        <dbReference type="ARBA" id="ARBA00005069"/>
    </source>
</evidence>
<dbReference type="EC" id="2.7.4.23" evidence="6"/>
<evidence type="ECO:0000256" key="6">
    <source>
        <dbReference type="HAMAP-Rule" id="MF_00836"/>
    </source>
</evidence>
<dbReference type="HOGENOM" id="CLU_102477_0_0_6"/>
<dbReference type="Gene3D" id="3.40.50.300">
    <property type="entry name" value="P-loop containing nucleotide triphosphate hydrolases"/>
    <property type="match status" value="1"/>
</dbReference>
<dbReference type="AlphaFoldDB" id="C6CDK0"/>
<name>C6CDK0_MUSP7</name>
<dbReference type="KEGG" id="dda:Dd703_1315"/>
<reference evidence="8" key="1">
    <citation type="submission" date="2009-06" db="EMBL/GenBank/DDBJ databases">
        <title>Complete sequence of Dickeya dadantii Ech703.</title>
        <authorList>
            <consortium name="US DOE Joint Genome Institute"/>
            <person name="Lucas S."/>
            <person name="Copeland A."/>
            <person name="Lapidus A."/>
            <person name="Glavina del Rio T."/>
            <person name="Dalin E."/>
            <person name="Tice H."/>
            <person name="Bruce D."/>
            <person name="Goodwin L."/>
            <person name="Pitluck S."/>
            <person name="Chertkov O."/>
            <person name="Brettin T."/>
            <person name="Detter J.C."/>
            <person name="Han C."/>
            <person name="Larimer F."/>
            <person name="Land M."/>
            <person name="Hauser L."/>
            <person name="Kyrpides N."/>
            <person name="Mikhailova N."/>
            <person name="Balakrishnan V."/>
            <person name="Glasner J."/>
            <person name="Perna N.T."/>
        </authorList>
    </citation>
    <scope>NUCLEOTIDE SEQUENCE [LARGE SCALE GENOMIC DNA]</scope>
    <source>
        <strain evidence="8">Ech703</strain>
    </source>
</reference>
<dbReference type="InterPro" id="IPR027417">
    <property type="entry name" value="P-loop_NTPase"/>
</dbReference>